<evidence type="ECO:0000256" key="6">
    <source>
        <dbReference type="ARBA" id="ARBA00023180"/>
    </source>
</evidence>
<dbReference type="EC" id="3.4.16.-" evidence="7"/>
<comment type="similarity">
    <text evidence="1 7">Belongs to the peptidase S10 family.</text>
</comment>
<sequence length="559" mass="62291">MRLQHSSRAITATATPSTATSWSAALQLATRSCHPNRSPLPSLLDEATRIETPPPIAAHHHHHSRKRSVPHKQHRKLFRTDGVRMGSRLLLLLALLACALRCCSGASSNATSYSLTMHAVDEDFCDATKQLSGYFKIAGSKSKNYFYWFFESRGAPATDPVIIWLTGGPGCSSILALLQENGPCSVNDDLSLKRNPYSWTERANVMWIDQPVGVGFSYGDVSEYDTTEKEVGDDMFHFLQEFFQAKPEYQKQPFYVFGESYAGHYVPAIAHRIFTGNQQGEGPVHINLQGFGIGNGLTDPEVQYKYYPDMAYNNTYGVKAVSYPVYLAMKAAVSPCVGMISSCQTTKAACLAAQTFCNAALVAPYSASGLNVYDVRSKCEHPPMCYDFSHVEKFLRLESTLEKLHVSPKSAKWQSCNMEVHAGFSFDWMKNFQQLVPPMLEAGIRGLVYAGDADFIVNWMGCKAWTLELPWSKHEQFLAAEDKEWMVDGKKAGRIRQVGPFAFQQVYEAGHMVPLDQPKNSLALLKAFTLSEEQQQDGTEHTWLGTEAMVKDDSVMSIM</sequence>
<dbReference type="AlphaFoldDB" id="A0A9W7D0D8"/>
<evidence type="ECO:0000256" key="3">
    <source>
        <dbReference type="ARBA" id="ARBA00022670"/>
    </source>
</evidence>
<dbReference type="OrthoDB" id="443318at2759"/>
<dbReference type="PROSITE" id="PS00131">
    <property type="entry name" value="CARBOXYPEPT_SER_SER"/>
    <property type="match status" value="1"/>
</dbReference>
<evidence type="ECO:0000313" key="8">
    <source>
        <dbReference type="EMBL" id="GMF47992.1"/>
    </source>
</evidence>
<dbReference type="Pfam" id="PF00450">
    <property type="entry name" value="Peptidase_S10"/>
    <property type="match status" value="1"/>
</dbReference>
<dbReference type="FunFam" id="1.10.287.410:FF:000002">
    <property type="entry name" value="Carboxypeptidase"/>
    <property type="match status" value="1"/>
</dbReference>
<dbReference type="GO" id="GO:0004185">
    <property type="term" value="F:serine-type carboxypeptidase activity"/>
    <property type="evidence" value="ECO:0007669"/>
    <property type="project" value="UniProtKB-UniRule"/>
</dbReference>
<dbReference type="GO" id="GO:0006508">
    <property type="term" value="P:proteolysis"/>
    <property type="evidence" value="ECO:0007669"/>
    <property type="project" value="UniProtKB-KW"/>
</dbReference>
<evidence type="ECO:0000256" key="1">
    <source>
        <dbReference type="ARBA" id="ARBA00009431"/>
    </source>
</evidence>
<evidence type="ECO:0000256" key="5">
    <source>
        <dbReference type="ARBA" id="ARBA00022801"/>
    </source>
</evidence>
<proteinExistence type="inferred from homology"/>
<dbReference type="Proteomes" id="UP001165121">
    <property type="component" value="Unassembled WGS sequence"/>
</dbReference>
<evidence type="ECO:0000256" key="2">
    <source>
        <dbReference type="ARBA" id="ARBA00022645"/>
    </source>
</evidence>
<keyword evidence="4" id="KW-0732">Signal</keyword>
<accession>A0A9W7D0D8</accession>
<dbReference type="InterPro" id="IPR029058">
    <property type="entry name" value="AB_hydrolase_fold"/>
</dbReference>
<dbReference type="InterPro" id="IPR001563">
    <property type="entry name" value="Peptidase_S10"/>
</dbReference>
<evidence type="ECO:0000313" key="9">
    <source>
        <dbReference type="Proteomes" id="UP001165121"/>
    </source>
</evidence>
<gene>
    <name evidence="8" type="ORF">Pfra01_001834000</name>
</gene>
<name>A0A9W7D0D8_9STRA</name>
<keyword evidence="5 7" id="KW-0378">Hydrolase</keyword>
<reference evidence="8" key="1">
    <citation type="submission" date="2023-04" db="EMBL/GenBank/DDBJ databases">
        <title>Phytophthora fragariaefolia NBRC 109709.</title>
        <authorList>
            <person name="Ichikawa N."/>
            <person name="Sato H."/>
            <person name="Tonouchi N."/>
        </authorList>
    </citation>
    <scope>NUCLEOTIDE SEQUENCE</scope>
    <source>
        <strain evidence="8">NBRC 109709</strain>
    </source>
</reference>
<keyword evidence="6" id="KW-0325">Glycoprotein</keyword>
<dbReference type="PANTHER" id="PTHR11802:SF113">
    <property type="entry name" value="SERINE CARBOXYPEPTIDASE CTSA-4.1"/>
    <property type="match status" value="1"/>
</dbReference>
<dbReference type="PRINTS" id="PR00724">
    <property type="entry name" value="CRBOXYPTASEC"/>
</dbReference>
<comment type="caution">
    <text evidence="8">The sequence shown here is derived from an EMBL/GenBank/DDBJ whole genome shotgun (WGS) entry which is preliminary data.</text>
</comment>
<dbReference type="Gene3D" id="1.10.287.410">
    <property type="match status" value="1"/>
</dbReference>
<organism evidence="8 9">
    <name type="scientific">Phytophthora fragariaefolia</name>
    <dbReference type="NCBI Taxonomy" id="1490495"/>
    <lineage>
        <taxon>Eukaryota</taxon>
        <taxon>Sar</taxon>
        <taxon>Stramenopiles</taxon>
        <taxon>Oomycota</taxon>
        <taxon>Peronosporomycetes</taxon>
        <taxon>Peronosporales</taxon>
        <taxon>Peronosporaceae</taxon>
        <taxon>Phytophthora</taxon>
    </lineage>
</organism>
<protein>
    <recommendedName>
        <fullName evidence="7">Carboxypeptidase</fullName>
        <ecNumber evidence="7">3.4.16.-</ecNumber>
    </recommendedName>
</protein>
<dbReference type="Gene3D" id="3.40.50.1820">
    <property type="entry name" value="alpha/beta hydrolase"/>
    <property type="match status" value="1"/>
</dbReference>
<keyword evidence="3 7" id="KW-0645">Protease</keyword>
<dbReference type="EMBL" id="BSXT01002262">
    <property type="protein sequence ID" value="GMF47992.1"/>
    <property type="molecule type" value="Genomic_DNA"/>
</dbReference>
<keyword evidence="9" id="KW-1185">Reference proteome</keyword>
<dbReference type="SUPFAM" id="SSF53474">
    <property type="entry name" value="alpha/beta-Hydrolases"/>
    <property type="match status" value="1"/>
</dbReference>
<keyword evidence="2 7" id="KW-0121">Carboxypeptidase</keyword>
<evidence type="ECO:0000256" key="7">
    <source>
        <dbReference type="RuleBase" id="RU361156"/>
    </source>
</evidence>
<dbReference type="InterPro" id="IPR018202">
    <property type="entry name" value="Ser_caboxypep_ser_AS"/>
</dbReference>
<evidence type="ECO:0000256" key="4">
    <source>
        <dbReference type="ARBA" id="ARBA00022729"/>
    </source>
</evidence>
<dbReference type="PANTHER" id="PTHR11802">
    <property type="entry name" value="SERINE PROTEASE FAMILY S10 SERINE CARBOXYPEPTIDASE"/>
    <property type="match status" value="1"/>
</dbReference>